<dbReference type="EMBL" id="GBHO01002538">
    <property type="protein sequence ID" value="JAG41066.1"/>
    <property type="molecule type" value="Transcribed_RNA"/>
</dbReference>
<evidence type="ECO:0000313" key="1">
    <source>
        <dbReference type="EMBL" id="JAG41066.1"/>
    </source>
</evidence>
<reference evidence="1" key="2">
    <citation type="submission" date="2014-07" db="EMBL/GenBank/DDBJ databases">
        <authorList>
            <person name="Hull J."/>
        </authorList>
    </citation>
    <scope>NUCLEOTIDE SEQUENCE</scope>
</reference>
<keyword evidence="1" id="KW-0413">Isomerase</keyword>
<gene>
    <name evidence="1" type="primary">dxr_2</name>
    <name evidence="1" type="ORF">CM83_3406</name>
    <name evidence="2" type="ORF">g.14949</name>
</gene>
<dbReference type="GO" id="GO:0016853">
    <property type="term" value="F:isomerase activity"/>
    <property type="evidence" value="ECO:0007669"/>
    <property type="project" value="UniProtKB-KW"/>
</dbReference>
<reference evidence="2" key="3">
    <citation type="journal article" date="2016" name="Gigascience">
        <title>De novo construction of an expanded transcriptome assembly for the western tarnished plant bug, Lygus hesperus.</title>
        <authorList>
            <person name="Tassone E.E."/>
            <person name="Geib S.M."/>
            <person name="Hall B."/>
            <person name="Fabrick J.A."/>
            <person name="Brent C.S."/>
            <person name="Hull J.J."/>
        </authorList>
    </citation>
    <scope>NUCLEOTIDE SEQUENCE</scope>
</reference>
<organism evidence="1">
    <name type="scientific">Lygus hesperus</name>
    <name type="common">Western plant bug</name>
    <dbReference type="NCBI Taxonomy" id="30085"/>
    <lineage>
        <taxon>Eukaryota</taxon>
        <taxon>Metazoa</taxon>
        <taxon>Ecdysozoa</taxon>
        <taxon>Arthropoda</taxon>
        <taxon>Hexapoda</taxon>
        <taxon>Insecta</taxon>
        <taxon>Pterygota</taxon>
        <taxon>Neoptera</taxon>
        <taxon>Paraneoptera</taxon>
        <taxon>Hemiptera</taxon>
        <taxon>Heteroptera</taxon>
        <taxon>Panheteroptera</taxon>
        <taxon>Cimicomorpha</taxon>
        <taxon>Miridae</taxon>
        <taxon>Mirini</taxon>
        <taxon>Lygus</taxon>
    </lineage>
</organism>
<sequence length="196" mass="21508">MNSKPVRAYRSLEPMIKSSTKAAIAGGMLGLATLWYLDPLGMRGRRDVQNMRKLYRAHDPTDTINPPRQPMFKEPTVSERILGNVDSNSEITSNNVQKFTKDVQSALTADVAPKVDSMISDKTKQKLHNSTQNVVQDITNTVHRKIDDTLRGPHSDLVSDKLHTAADVVAGSVQQYAGSALDAGDVDSADFRSSSR</sequence>
<proteinExistence type="predicted"/>
<name>A0A0A9ZB06_LYGHE</name>
<dbReference type="EMBL" id="GDHC01016682">
    <property type="protein sequence ID" value="JAQ01947.1"/>
    <property type="molecule type" value="Transcribed_RNA"/>
</dbReference>
<evidence type="ECO:0000313" key="2">
    <source>
        <dbReference type="EMBL" id="JAQ01947.1"/>
    </source>
</evidence>
<reference evidence="1" key="1">
    <citation type="journal article" date="2014" name="PLoS ONE">
        <title>Transcriptome-Based Identification of ABC Transporters in the Western Tarnished Plant Bug Lygus hesperus.</title>
        <authorList>
            <person name="Hull J.J."/>
            <person name="Chaney K."/>
            <person name="Geib S.M."/>
            <person name="Fabrick J.A."/>
            <person name="Brent C.S."/>
            <person name="Walsh D."/>
            <person name="Lavine L.C."/>
        </authorList>
    </citation>
    <scope>NUCLEOTIDE SEQUENCE</scope>
</reference>
<dbReference type="AlphaFoldDB" id="A0A0A9ZB06"/>
<protein>
    <submittedName>
        <fullName evidence="1">1-deoxy-D-xylulose 5-phosphate reductoisomerase</fullName>
    </submittedName>
</protein>
<dbReference type="Gene3D" id="1.20.120.140">
    <property type="entry name" value="Signal recognition particle SRP54, nucleotide-binding domain"/>
    <property type="match status" value="1"/>
</dbReference>
<dbReference type="InterPro" id="IPR042101">
    <property type="entry name" value="SRP54_N_sf"/>
</dbReference>
<accession>A0A0A9ZB06</accession>